<dbReference type="InterPro" id="IPR034026">
    <property type="entry name" value="EssA"/>
</dbReference>
<evidence type="ECO:0000256" key="7">
    <source>
        <dbReference type="SAM" id="Phobius"/>
    </source>
</evidence>
<dbReference type="InterPro" id="IPR018920">
    <property type="entry name" value="EssA/YueC"/>
</dbReference>
<dbReference type="OrthoDB" id="2366307at2"/>
<dbReference type="PATRIC" id="fig|1430899.3.peg.1128"/>
<comment type="subcellular location">
    <subcellularLocation>
        <location evidence="1">Cell membrane</location>
        <topology evidence="1">Single-pass membrane protein</topology>
    </subcellularLocation>
</comment>
<dbReference type="RefSeq" id="WP_007472846.1">
    <property type="nucleotide sequence ID" value="NZ_KQ130613.1"/>
</dbReference>
<dbReference type="Proteomes" id="UP000052258">
    <property type="component" value="Unassembled WGS sequence"/>
</dbReference>
<evidence type="ECO:0000313" key="9">
    <source>
        <dbReference type="EMBL" id="KMT60167.1"/>
    </source>
</evidence>
<evidence type="ECO:0000256" key="2">
    <source>
        <dbReference type="ARBA" id="ARBA00008570"/>
    </source>
</evidence>
<evidence type="ECO:0000256" key="5">
    <source>
        <dbReference type="ARBA" id="ARBA00022989"/>
    </source>
</evidence>
<feature type="chain" id="PRO_5005298167" evidence="8">
    <location>
        <begin position="27"/>
        <end position="165"/>
    </location>
</feature>
<keyword evidence="8" id="KW-0732">Signal</keyword>
<feature type="transmembrane region" description="Helical" evidence="7">
    <location>
        <begin position="140"/>
        <end position="159"/>
    </location>
</feature>
<dbReference type="NCBIfam" id="TIGR03927">
    <property type="entry name" value="T7SS_EssA_Firm"/>
    <property type="match status" value="1"/>
</dbReference>
<organism evidence="9 10">
    <name type="scientific">Listeria fleischmannii 1991</name>
    <dbReference type="NCBI Taxonomy" id="1430899"/>
    <lineage>
        <taxon>Bacteria</taxon>
        <taxon>Bacillati</taxon>
        <taxon>Bacillota</taxon>
        <taxon>Bacilli</taxon>
        <taxon>Bacillales</taxon>
        <taxon>Listeriaceae</taxon>
        <taxon>Listeria</taxon>
    </lineage>
</organism>
<reference evidence="9 10" key="1">
    <citation type="journal article" date="2015" name="Genome Biol. Evol.">
        <title>Comparative Genomics of Listeria Sensu Lato: Genus-Wide Differences in Evolutionary Dynamics and the Progressive Gain of Complex, Potentially Pathogenicity-Related Traits through Lateral Gene Transfer.</title>
        <authorList>
            <person name="Chiara M."/>
            <person name="Caruso M."/>
            <person name="D'Erchia A.M."/>
            <person name="Manzari C."/>
            <person name="Fraccalvieri R."/>
            <person name="Goffredo E."/>
            <person name="Latorre L."/>
            <person name="Miccolupo A."/>
            <person name="Padalino I."/>
            <person name="Santagada G."/>
            <person name="Chiocco D."/>
            <person name="Pesole G."/>
            <person name="Horner D.S."/>
            <person name="Parisi A."/>
        </authorList>
    </citation>
    <scope>NUCLEOTIDE SEQUENCE [LARGE SCALE GENOMIC DNA]</scope>
    <source>
        <strain evidence="9 10">1991</strain>
    </source>
</reference>
<feature type="signal peptide" evidence="8">
    <location>
        <begin position="1"/>
        <end position="26"/>
    </location>
</feature>
<dbReference type="GO" id="GO:0005886">
    <property type="term" value="C:plasma membrane"/>
    <property type="evidence" value="ECO:0007669"/>
    <property type="project" value="UniProtKB-SubCell"/>
</dbReference>
<keyword evidence="10" id="KW-1185">Reference proteome</keyword>
<dbReference type="EMBL" id="AZHO01000011">
    <property type="protein sequence ID" value="KMT60167.1"/>
    <property type="molecule type" value="Genomic_DNA"/>
</dbReference>
<dbReference type="AlphaFoldDB" id="A0A0J8GBW4"/>
<evidence type="ECO:0000256" key="4">
    <source>
        <dbReference type="ARBA" id="ARBA00022692"/>
    </source>
</evidence>
<keyword evidence="5 7" id="KW-1133">Transmembrane helix</keyword>
<keyword evidence="3" id="KW-1003">Cell membrane</keyword>
<accession>A0A0J8GBW4</accession>
<proteinExistence type="inferred from homology"/>
<keyword evidence="4 7" id="KW-0812">Transmembrane</keyword>
<gene>
    <name evidence="9" type="ORF">X560_1093</name>
</gene>
<sequence>MKTFKIGIFFLLCFSFFALNVTVSLAAEDGYLENDGKMEMKADRLQKSDEEKTQEANPQETMLDELKLPLFTEQLDKKIEAQKKAEAEKYQKLQDQLFTGKDVSDQTVKKTKDKLFEGEYASKTDQEVVEDEEEKTNSKMVMAIVFGIVLALAGGIYFASRNVME</sequence>
<evidence type="ECO:0000256" key="8">
    <source>
        <dbReference type="SAM" id="SignalP"/>
    </source>
</evidence>
<evidence type="ECO:0000256" key="1">
    <source>
        <dbReference type="ARBA" id="ARBA00004162"/>
    </source>
</evidence>
<dbReference type="Pfam" id="PF10661">
    <property type="entry name" value="EssA"/>
    <property type="match status" value="1"/>
</dbReference>
<protein>
    <submittedName>
        <fullName evidence="9">Uncharacterized protein</fullName>
    </submittedName>
</protein>
<comment type="caution">
    <text evidence="9">The sequence shown here is derived from an EMBL/GenBank/DDBJ whole genome shotgun (WGS) entry which is preliminary data.</text>
</comment>
<evidence type="ECO:0000256" key="3">
    <source>
        <dbReference type="ARBA" id="ARBA00022475"/>
    </source>
</evidence>
<keyword evidence="6 7" id="KW-0472">Membrane</keyword>
<name>A0A0J8GBW4_9LIST</name>
<comment type="similarity">
    <text evidence="2">Belongs to the EssA family.</text>
</comment>
<evidence type="ECO:0000256" key="6">
    <source>
        <dbReference type="ARBA" id="ARBA00023136"/>
    </source>
</evidence>
<evidence type="ECO:0000313" key="10">
    <source>
        <dbReference type="Proteomes" id="UP000052258"/>
    </source>
</evidence>